<name>A0A1E5QFR5_9CYAN</name>
<dbReference type="PROSITE" id="PS50801">
    <property type="entry name" value="STAS"/>
    <property type="match status" value="1"/>
</dbReference>
<dbReference type="SUPFAM" id="SSF52091">
    <property type="entry name" value="SpoIIaa-like"/>
    <property type="match status" value="1"/>
</dbReference>
<dbReference type="EMBL" id="MJGC01000088">
    <property type="protein sequence ID" value="OEJ73499.1"/>
    <property type="molecule type" value="Genomic_DNA"/>
</dbReference>
<protein>
    <recommendedName>
        <fullName evidence="1">STAS domain-containing protein</fullName>
    </recommendedName>
</protein>
<dbReference type="STRING" id="1781255.BH720_19930"/>
<reference evidence="2" key="1">
    <citation type="submission" date="2016-09" db="EMBL/GenBank/DDBJ databases">
        <title>Draft genome of thermotolerant cyanobacterium Desertifilum sp. strain IPPAS B-1220.</title>
        <authorList>
            <person name="Sinetova M.A."/>
            <person name="Bolakhan K."/>
            <person name="Zayadan B.K."/>
            <person name="Mironov K.S."/>
            <person name="Ustinova V."/>
            <person name="Kupriyanova E.V."/>
            <person name="Sidorov R.A."/>
            <person name="Skrypnik A.N."/>
            <person name="Gogoleva N.E."/>
            <person name="Gogolev Y.V."/>
            <person name="Los D.A."/>
        </authorList>
    </citation>
    <scope>NUCLEOTIDE SEQUENCE [LARGE SCALE GENOMIC DNA]</scope>
    <source>
        <strain evidence="2">IPPAS B-1220</strain>
    </source>
</reference>
<dbReference type="InterPro" id="IPR036513">
    <property type="entry name" value="STAS_dom_sf"/>
</dbReference>
<dbReference type="OrthoDB" id="9912301at2"/>
<evidence type="ECO:0000313" key="2">
    <source>
        <dbReference type="EMBL" id="OEJ73499.1"/>
    </source>
</evidence>
<comment type="caution">
    <text evidence="2">The sequence shown here is derived from an EMBL/GenBank/DDBJ whole genome shotgun (WGS) entry which is preliminary data.</text>
</comment>
<evidence type="ECO:0000259" key="1">
    <source>
        <dbReference type="PROSITE" id="PS50801"/>
    </source>
</evidence>
<dbReference type="AlphaFoldDB" id="A0A1E5QFR5"/>
<sequence length="107" mass="11745">MYLVNHLLDSFIPPNERDERPSTIVLRPNGCLSGVSCETFQEALESALEWTTETVVVDMLWVESVPAEGISSLMAGLERATALGKTLSLRSLDVDTHATLEAWLAEV</sequence>
<feature type="domain" description="STAS" evidence="1">
    <location>
        <begin position="13"/>
        <end position="107"/>
    </location>
</feature>
<dbReference type="Gene3D" id="3.30.750.24">
    <property type="entry name" value="STAS domain"/>
    <property type="match status" value="1"/>
</dbReference>
<gene>
    <name evidence="2" type="ORF">BH720_19930</name>
</gene>
<organism evidence="2">
    <name type="scientific">Desertifilum tharense IPPAS B-1220</name>
    <dbReference type="NCBI Taxonomy" id="1781255"/>
    <lineage>
        <taxon>Bacteria</taxon>
        <taxon>Bacillati</taxon>
        <taxon>Cyanobacteriota</taxon>
        <taxon>Cyanophyceae</taxon>
        <taxon>Desertifilales</taxon>
        <taxon>Desertifilaceae</taxon>
        <taxon>Desertifilum</taxon>
    </lineage>
</organism>
<dbReference type="RefSeq" id="WP_069968970.1">
    <property type="nucleotide sequence ID" value="NZ_CM124774.1"/>
</dbReference>
<accession>A0A1E5QFR5</accession>
<proteinExistence type="predicted"/>
<dbReference type="InterPro" id="IPR002645">
    <property type="entry name" value="STAS_dom"/>
</dbReference>